<reference evidence="2" key="2">
    <citation type="submission" date="2025-08" db="UniProtKB">
        <authorList>
            <consortium name="RefSeq"/>
        </authorList>
    </citation>
    <scope>IDENTIFICATION</scope>
    <source>
        <tissue evidence="2">Leaf</tissue>
    </source>
</reference>
<protein>
    <submittedName>
        <fullName evidence="2">Uncharacterized protein LOC107782947</fullName>
    </submittedName>
</protein>
<evidence type="ECO:0000313" key="1">
    <source>
        <dbReference type="Proteomes" id="UP000790787"/>
    </source>
</evidence>
<gene>
    <name evidence="2" type="primary">LOC107782947</name>
</gene>
<dbReference type="RefSeq" id="XP_075109169.1">
    <property type="nucleotide sequence ID" value="XM_075253068.1"/>
</dbReference>
<keyword evidence="1" id="KW-1185">Reference proteome</keyword>
<sequence length="616" mass="72008">MLQLNENWDSYGRSREFQVDGIVVDEDASNSLLIFTIAQQLMIDTSEKIIEIKYNVNEHCPPMEIRNDMGVRVYMETKKENKNLGSYPLCIIVRDFNMELSITNENTVAEEYESIIITDSTPNFIEVGQVYQDKQTIATAMKHYSVMHKFQFRVKRSSSRSYWLLCVGENCTWHFKATSINDSVMFKVRHFNSQHTCSLMDNTFIQRKPTSMVVGSMVIPKYSDPKTIYTPKDIQIDMLSEHGVNLTYMQAWRAKEKALQFLRGHPADSYNKLPIKLKKTADECFLYAFVAICTSISGWKYCRPVVVVDGTFLKSAYMGIMLTSSTMNAASTILPLAYAVVDSENDASWKWFFEQFKHAYGERPNMCVVSDRNESILKETSIVYPGMPHYSCMWHIWTNIRAKFKKGYLKLSELYFATARSYTLDEFNERMSKIEEIDPRVKVYLYDIDYHRWSRVHATVNRTWTMTSNIAESLNAVTKYARELPIVELLEYMRTLLERWTKEKLLKAKCTFTYLGFKFNKELDDNKTLSHKLRVRASTDYIHTVLDGVRRYIICLENKRCSCGQFQLDELPCPHALTALRHRDESFEQYCSPYYTRKNLLRTYEIPVNPMPDESK</sequence>
<dbReference type="Proteomes" id="UP000790787">
    <property type="component" value="Chromosome 5"/>
</dbReference>
<reference evidence="1" key="1">
    <citation type="journal article" date="2014" name="Nat. Commun.">
        <title>The tobacco genome sequence and its comparison with those of tomato and potato.</title>
        <authorList>
            <person name="Sierro N."/>
            <person name="Battey J.N."/>
            <person name="Ouadi S."/>
            <person name="Bakaher N."/>
            <person name="Bovet L."/>
            <person name="Willig A."/>
            <person name="Goepfert S."/>
            <person name="Peitsch M.C."/>
            <person name="Ivanov N.V."/>
        </authorList>
    </citation>
    <scope>NUCLEOTIDE SEQUENCE [LARGE SCALE GENOMIC DNA]</scope>
</reference>
<name>A0AC58UI76_TOBAC</name>
<accession>A0AC58UI76</accession>
<proteinExistence type="predicted"/>
<evidence type="ECO:0000313" key="2">
    <source>
        <dbReference type="RefSeq" id="XP_075109169.1"/>
    </source>
</evidence>
<organism evidence="1 2">
    <name type="scientific">Nicotiana tabacum</name>
    <name type="common">Common tobacco</name>
    <dbReference type="NCBI Taxonomy" id="4097"/>
    <lineage>
        <taxon>Eukaryota</taxon>
        <taxon>Viridiplantae</taxon>
        <taxon>Streptophyta</taxon>
        <taxon>Embryophyta</taxon>
        <taxon>Tracheophyta</taxon>
        <taxon>Spermatophyta</taxon>
        <taxon>Magnoliopsida</taxon>
        <taxon>eudicotyledons</taxon>
        <taxon>Gunneridae</taxon>
        <taxon>Pentapetalae</taxon>
        <taxon>asterids</taxon>
        <taxon>lamiids</taxon>
        <taxon>Solanales</taxon>
        <taxon>Solanaceae</taxon>
        <taxon>Nicotianoideae</taxon>
        <taxon>Nicotianeae</taxon>
        <taxon>Nicotiana</taxon>
    </lineage>
</organism>